<dbReference type="SUPFAM" id="SSF46955">
    <property type="entry name" value="Putative DNA-binding domain"/>
    <property type="match status" value="1"/>
</dbReference>
<reference evidence="1 2" key="1">
    <citation type="journal article" date="2012" name="J. Bacteriol.">
        <title>Draft Genome Sequence of the Purple Photosynthetic Bacterium Phaeospirillum molischianum DSM120, a Particularly Versatile Bacterium.</title>
        <authorList>
            <person name="Duquesne K."/>
            <person name="Prima V."/>
            <person name="Ji B."/>
            <person name="Rouy Z."/>
            <person name="Medigue C."/>
            <person name="Talla E."/>
            <person name="Sturgis J.N."/>
        </authorList>
    </citation>
    <scope>NUCLEOTIDE SEQUENCE [LARGE SCALE GENOMIC DNA]</scope>
    <source>
        <strain evidence="2">DSM120</strain>
    </source>
</reference>
<dbReference type="STRING" id="1150626.PHAMO_180078"/>
<evidence type="ECO:0000313" key="1">
    <source>
        <dbReference type="EMBL" id="CCG40109.1"/>
    </source>
</evidence>
<gene>
    <name evidence="1" type="ORF">PHAMO_180078</name>
</gene>
<sequence>MIDVVPDERFLRLPEVLSKVGLSRATVYAKIKDGDFPAPLRLFGGPYVAWKQTDVLNWMGRQIERQGGG</sequence>
<keyword evidence="2" id="KW-1185">Reference proteome</keyword>
<dbReference type="eggNOG" id="COG3311">
    <property type="taxonomic scope" value="Bacteria"/>
</dbReference>
<evidence type="ECO:0000313" key="2">
    <source>
        <dbReference type="Proteomes" id="UP000004169"/>
    </source>
</evidence>
<comment type="caution">
    <text evidence="1">The sequence shown here is derived from an EMBL/GenBank/DDBJ whole genome shotgun (WGS) entry which is preliminary data.</text>
</comment>
<dbReference type="InterPro" id="IPR009061">
    <property type="entry name" value="DNA-bd_dom_put_sf"/>
</dbReference>
<dbReference type="Proteomes" id="UP000004169">
    <property type="component" value="Unassembled WGS sequence"/>
</dbReference>
<accession>H8FP21</accession>
<protein>
    <submittedName>
        <fullName evidence="1">Phage transcriptional regulator, AlpA</fullName>
    </submittedName>
</protein>
<proteinExistence type="predicted"/>
<dbReference type="RefSeq" id="WP_002726107.1">
    <property type="nucleotide sequence ID" value="NZ_CAHP01000010.1"/>
</dbReference>
<dbReference type="InterPro" id="IPR010260">
    <property type="entry name" value="AlpA"/>
</dbReference>
<dbReference type="Pfam" id="PF05930">
    <property type="entry name" value="Phage_AlpA"/>
    <property type="match status" value="1"/>
</dbReference>
<dbReference type="AlphaFoldDB" id="H8FP21"/>
<organism evidence="1 2">
    <name type="scientific">Magnetospirillum molischianum DSM 120</name>
    <dbReference type="NCBI Taxonomy" id="1150626"/>
    <lineage>
        <taxon>Bacteria</taxon>
        <taxon>Pseudomonadati</taxon>
        <taxon>Pseudomonadota</taxon>
        <taxon>Alphaproteobacteria</taxon>
        <taxon>Rhodospirillales</taxon>
        <taxon>Rhodospirillaceae</taxon>
        <taxon>Magnetospirillum</taxon>
    </lineage>
</organism>
<dbReference type="OrthoDB" id="9801242at2"/>
<dbReference type="EMBL" id="CAHP01000010">
    <property type="protein sequence ID" value="CCG40109.1"/>
    <property type="molecule type" value="Genomic_DNA"/>
</dbReference>
<name>H8FP21_MAGML</name>
<dbReference type="Gene3D" id="1.10.238.160">
    <property type="match status" value="1"/>
</dbReference>